<name>A0A1Y2EGS4_9PEZI</name>
<dbReference type="AlphaFoldDB" id="A0A1Y2EGS4"/>
<protein>
    <submittedName>
        <fullName evidence="2">Uncharacterized protein</fullName>
    </submittedName>
</protein>
<comment type="caution">
    <text evidence="2">The sequence shown here is derived from an EMBL/GenBank/DDBJ whole genome shotgun (WGS) entry which is preliminary data.</text>
</comment>
<accession>A0A1Y2EGS4</accession>
<evidence type="ECO:0000313" key="2">
    <source>
        <dbReference type="EMBL" id="ORY70504.1"/>
    </source>
</evidence>
<dbReference type="EMBL" id="MCFJ01000002">
    <property type="protein sequence ID" value="ORY70504.1"/>
    <property type="molecule type" value="Genomic_DNA"/>
</dbReference>
<evidence type="ECO:0000256" key="1">
    <source>
        <dbReference type="SAM" id="SignalP"/>
    </source>
</evidence>
<dbReference type="RefSeq" id="XP_040720454.1">
    <property type="nucleotide sequence ID" value="XM_040859504.1"/>
</dbReference>
<sequence>TFFTYVLVNPLLLNLLVLNFPYSLHLSCIFSGVEIQHRLGLDGDHITLIRPYIYYTPLAYPVSRHSLSLVLELFEGLSPLISRVLCAGVFISC</sequence>
<feature type="non-terminal residue" evidence="2">
    <location>
        <position position="1"/>
    </location>
</feature>
<organism evidence="2 3">
    <name type="scientific">Pseudomassariella vexata</name>
    <dbReference type="NCBI Taxonomy" id="1141098"/>
    <lineage>
        <taxon>Eukaryota</taxon>
        <taxon>Fungi</taxon>
        <taxon>Dikarya</taxon>
        <taxon>Ascomycota</taxon>
        <taxon>Pezizomycotina</taxon>
        <taxon>Sordariomycetes</taxon>
        <taxon>Xylariomycetidae</taxon>
        <taxon>Amphisphaeriales</taxon>
        <taxon>Pseudomassariaceae</taxon>
        <taxon>Pseudomassariella</taxon>
    </lineage>
</organism>
<reference evidence="2 3" key="1">
    <citation type="submission" date="2016-07" db="EMBL/GenBank/DDBJ databases">
        <title>Pervasive Adenine N6-methylation of Active Genes in Fungi.</title>
        <authorList>
            <consortium name="DOE Joint Genome Institute"/>
            <person name="Mondo S.J."/>
            <person name="Dannebaum R.O."/>
            <person name="Kuo R.C."/>
            <person name="Labutti K."/>
            <person name="Haridas S."/>
            <person name="Kuo A."/>
            <person name="Salamov A."/>
            <person name="Ahrendt S.R."/>
            <person name="Lipzen A."/>
            <person name="Sullivan W."/>
            <person name="Andreopoulos W.B."/>
            <person name="Clum A."/>
            <person name="Lindquist E."/>
            <person name="Daum C."/>
            <person name="Ramamoorthy G.K."/>
            <person name="Gryganskyi A."/>
            <person name="Culley D."/>
            <person name="Magnuson J.K."/>
            <person name="James T.Y."/>
            <person name="O'Malley M.A."/>
            <person name="Stajich J.E."/>
            <person name="Spatafora J.W."/>
            <person name="Visel A."/>
            <person name="Grigoriev I.V."/>
        </authorList>
    </citation>
    <scope>NUCLEOTIDE SEQUENCE [LARGE SCALE GENOMIC DNA]</scope>
    <source>
        <strain evidence="2 3">CBS 129021</strain>
    </source>
</reference>
<gene>
    <name evidence="2" type="ORF">BCR38DRAFT_422282</name>
</gene>
<feature type="signal peptide" evidence="1">
    <location>
        <begin position="1"/>
        <end position="25"/>
    </location>
</feature>
<dbReference type="InParanoid" id="A0A1Y2EGS4"/>
<dbReference type="GeneID" id="63775716"/>
<proteinExistence type="predicted"/>
<dbReference type="Proteomes" id="UP000193689">
    <property type="component" value="Unassembled WGS sequence"/>
</dbReference>
<feature type="chain" id="PRO_5012372716" evidence="1">
    <location>
        <begin position="26"/>
        <end position="93"/>
    </location>
</feature>
<keyword evidence="3" id="KW-1185">Reference proteome</keyword>
<evidence type="ECO:0000313" key="3">
    <source>
        <dbReference type="Proteomes" id="UP000193689"/>
    </source>
</evidence>
<keyword evidence="1" id="KW-0732">Signal</keyword>